<keyword evidence="2" id="KW-0479">Metal-binding</keyword>
<dbReference type="Proteomes" id="UP000235145">
    <property type="component" value="Unassembled WGS sequence"/>
</dbReference>
<evidence type="ECO:0000256" key="1">
    <source>
        <dbReference type="ARBA" id="ARBA00022679"/>
    </source>
</evidence>
<evidence type="ECO:0000256" key="5">
    <source>
        <dbReference type="ARBA" id="ARBA00022833"/>
    </source>
</evidence>
<keyword evidence="1" id="KW-0808">Transferase</keyword>
<evidence type="ECO:0000313" key="8">
    <source>
        <dbReference type="Proteomes" id="UP000235145"/>
    </source>
</evidence>
<keyword evidence="6" id="KW-0472">Membrane</keyword>
<evidence type="ECO:0000256" key="6">
    <source>
        <dbReference type="SAM" id="Phobius"/>
    </source>
</evidence>
<evidence type="ECO:0000256" key="2">
    <source>
        <dbReference type="ARBA" id="ARBA00022723"/>
    </source>
</evidence>
<dbReference type="GO" id="GO:0016740">
    <property type="term" value="F:transferase activity"/>
    <property type="evidence" value="ECO:0007669"/>
    <property type="project" value="UniProtKB-KW"/>
</dbReference>
<keyword evidence="4" id="KW-0833">Ubl conjugation pathway</keyword>
<dbReference type="EMBL" id="NBSK02000009">
    <property type="protein sequence ID" value="KAJ0186097.1"/>
    <property type="molecule type" value="Genomic_DNA"/>
</dbReference>
<accession>A0A9R1UF35</accession>
<evidence type="ECO:0000256" key="3">
    <source>
        <dbReference type="ARBA" id="ARBA00022771"/>
    </source>
</evidence>
<dbReference type="AlphaFoldDB" id="A0A9R1UF35"/>
<proteinExistence type="predicted"/>
<keyword evidence="5" id="KW-0862">Zinc</keyword>
<keyword evidence="3" id="KW-0863">Zinc-finger</keyword>
<feature type="transmembrane region" description="Helical" evidence="6">
    <location>
        <begin position="92"/>
        <end position="112"/>
    </location>
</feature>
<comment type="caution">
    <text evidence="7">The sequence shown here is derived from an EMBL/GenBank/DDBJ whole genome shotgun (WGS) entry which is preliminary data.</text>
</comment>
<dbReference type="PANTHER" id="PTHR15067">
    <property type="entry name" value="E3 UBIQUITIN-PROTEIN LIGASE RNF8"/>
    <property type="match status" value="1"/>
</dbReference>
<protein>
    <submittedName>
        <fullName evidence="7">Uncharacterized protein</fullName>
    </submittedName>
</protein>
<feature type="transmembrane region" description="Helical" evidence="6">
    <location>
        <begin position="61"/>
        <end position="80"/>
    </location>
</feature>
<feature type="transmembrane region" description="Helical" evidence="6">
    <location>
        <begin position="133"/>
        <end position="153"/>
    </location>
</feature>
<keyword evidence="6" id="KW-0812">Transmembrane</keyword>
<dbReference type="GO" id="GO:0008270">
    <property type="term" value="F:zinc ion binding"/>
    <property type="evidence" value="ECO:0007669"/>
    <property type="project" value="UniProtKB-KW"/>
</dbReference>
<feature type="transmembrane region" description="Helical" evidence="6">
    <location>
        <begin position="6"/>
        <end position="23"/>
    </location>
</feature>
<dbReference type="PANTHER" id="PTHR15067:SF4">
    <property type="entry name" value="E3 UBIQUITIN-PROTEIN LIGASE RNF8"/>
    <property type="match status" value="1"/>
</dbReference>
<keyword evidence="6" id="KW-1133">Transmembrane helix</keyword>
<organism evidence="7 8">
    <name type="scientific">Lactuca sativa</name>
    <name type="common">Garden lettuce</name>
    <dbReference type="NCBI Taxonomy" id="4236"/>
    <lineage>
        <taxon>Eukaryota</taxon>
        <taxon>Viridiplantae</taxon>
        <taxon>Streptophyta</taxon>
        <taxon>Embryophyta</taxon>
        <taxon>Tracheophyta</taxon>
        <taxon>Spermatophyta</taxon>
        <taxon>Magnoliopsida</taxon>
        <taxon>eudicotyledons</taxon>
        <taxon>Gunneridae</taxon>
        <taxon>Pentapetalae</taxon>
        <taxon>asterids</taxon>
        <taxon>campanulids</taxon>
        <taxon>Asterales</taxon>
        <taxon>Asteraceae</taxon>
        <taxon>Cichorioideae</taxon>
        <taxon>Cichorieae</taxon>
        <taxon>Lactucinae</taxon>
        <taxon>Lactuca</taxon>
    </lineage>
</organism>
<keyword evidence="8" id="KW-1185">Reference proteome</keyword>
<sequence>MGVSYLPVSAIFTVLSITTLHYWTEPSLTELKSDGLNRNILLHPEDVTHALELLLLSSNSTIALVANFVINIYLLIILSLKGMFLPLVVPPTVIQVGSWSTWLIVVSSLKMFQALARDRLQSLNSSPSATPRSYFRVYCVLLLVISVDVVWYIGLN</sequence>
<evidence type="ECO:0000256" key="4">
    <source>
        <dbReference type="ARBA" id="ARBA00022786"/>
    </source>
</evidence>
<reference evidence="7 8" key="1">
    <citation type="journal article" date="2017" name="Nat. Commun.">
        <title>Genome assembly with in vitro proximity ligation data and whole-genome triplication in lettuce.</title>
        <authorList>
            <person name="Reyes-Chin-Wo S."/>
            <person name="Wang Z."/>
            <person name="Yang X."/>
            <person name="Kozik A."/>
            <person name="Arikit S."/>
            <person name="Song C."/>
            <person name="Xia L."/>
            <person name="Froenicke L."/>
            <person name="Lavelle D.O."/>
            <person name="Truco M.J."/>
            <person name="Xia R."/>
            <person name="Zhu S."/>
            <person name="Xu C."/>
            <person name="Xu H."/>
            <person name="Xu X."/>
            <person name="Cox K."/>
            <person name="Korf I."/>
            <person name="Meyers B.C."/>
            <person name="Michelmore R.W."/>
        </authorList>
    </citation>
    <scope>NUCLEOTIDE SEQUENCE [LARGE SCALE GENOMIC DNA]</scope>
    <source>
        <strain evidence="8">cv. Salinas</strain>
        <tissue evidence="7">Seedlings</tissue>
    </source>
</reference>
<gene>
    <name evidence="7" type="ORF">LSAT_V11C900477900</name>
</gene>
<name>A0A9R1UF35_LACSA</name>
<evidence type="ECO:0000313" key="7">
    <source>
        <dbReference type="EMBL" id="KAJ0186097.1"/>
    </source>
</evidence>